<dbReference type="RefSeq" id="WP_181549450.1">
    <property type="nucleotide sequence ID" value="NZ_JACDUS010000001.1"/>
</dbReference>
<dbReference type="EMBL" id="JACDUS010000001">
    <property type="protein sequence ID" value="MBA2879749.1"/>
    <property type="molecule type" value="Genomic_DNA"/>
</dbReference>
<dbReference type="AlphaFoldDB" id="A0A7W0C5T8"/>
<sequence length="268" mass="31486">METEEQAGIPPVKLTANSRFHFRCHPEISCFTKCCRGINIMLTPYDIVRLKNRLELSSEDFLAIYTTPQLLEKTDLPVVTLRMLDDQPGEPVCPFVREDQGCIVYEDRPTTCRYYPLGVASLSHKDEADEGFYFFINEPHCRGFEEDAEWTVDQWRSDQGVDVYDRINAPWTELIVRKRSIPANIRLTQKTKNMFFTASYDIDRFRRFVFESSFLDVYEVDPQTVEKIRSDELELLNFSFRWLKWVLFQEGEEFAINQQAAEARGKRS</sequence>
<protein>
    <recommendedName>
        <fullName evidence="3">YkgJ family cysteine cluster protein</fullName>
    </recommendedName>
</protein>
<comment type="caution">
    <text evidence="1">The sequence shown here is derived from an EMBL/GenBank/DDBJ whole genome shotgun (WGS) entry which is preliminary data.</text>
</comment>
<name>A0A7W0C5T8_9BACT</name>
<accession>A0A7W0C5T8</accession>
<dbReference type="Pfam" id="PF03692">
    <property type="entry name" value="CxxCxxCC"/>
    <property type="match status" value="1"/>
</dbReference>
<evidence type="ECO:0008006" key="3">
    <source>
        <dbReference type="Google" id="ProtNLM"/>
    </source>
</evidence>
<evidence type="ECO:0000313" key="2">
    <source>
        <dbReference type="Proteomes" id="UP000525298"/>
    </source>
</evidence>
<dbReference type="PANTHER" id="PTHR35866">
    <property type="entry name" value="PUTATIVE-RELATED"/>
    <property type="match status" value="1"/>
</dbReference>
<organism evidence="1 2">
    <name type="scientific">Desulfosalsimonas propionicica</name>
    <dbReference type="NCBI Taxonomy" id="332175"/>
    <lineage>
        <taxon>Bacteria</taxon>
        <taxon>Pseudomonadati</taxon>
        <taxon>Thermodesulfobacteriota</taxon>
        <taxon>Desulfobacteria</taxon>
        <taxon>Desulfobacterales</taxon>
        <taxon>Desulfosalsimonadaceae</taxon>
        <taxon>Desulfosalsimonas</taxon>
    </lineage>
</organism>
<gene>
    <name evidence="1" type="ORF">HNR65_000056</name>
</gene>
<proteinExistence type="predicted"/>
<dbReference type="Proteomes" id="UP000525298">
    <property type="component" value="Unassembled WGS sequence"/>
</dbReference>
<reference evidence="1 2" key="1">
    <citation type="submission" date="2020-07" db="EMBL/GenBank/DDBJ databases">
        <title>Genomic Encyclopedia of Type Strains, Phase IV (KMG-IV): sequencing the most valuable type-strain genomes for metagenomic binning, comparative biology and taxonomic classification.</title>
        <authorList>
            <person name="Goeker M."/>
        </authorList>
    </citation>
    <scope>NUCLEOTIDE SEQUENCE [LARGE SCALE GENOMIC DNA]</scope>
    <source>
        <strain evidence="1 2">DSM 17721</strain>
    </source>
</reference>
<dbReference type="PANTHER" id="PTHR35866:SF1">
    <property type="entry name" value="YKGJ FAMILY CYSTEINE CLUSTER PROTEIN"/>
    <property type="match status" value="1"/>
</dbReference>
<evidence type="ECO:0000313" key="1">
    <source>
        <dbReference type="EMBL" id="MBA2879749.1"/>
    </source>
</evidence>
<dbReference type="InterPro" id="IPR005358">
    <property type="entry name" value="Puta_zinc/iron-chelating_dom"/>
</dbReference>
<keyword evidence="2" id="KW-1185">Reference proteome</keyword>